<dbReference type="InterPro" id="IPR003598">
    <property type="entry name" value="Ig_sub2"/>
</dbReference>
<feature type="domain" description="Ig-like" evidence="2">
    <location>
        <begin position="1"/>
        <end position="95"/>
    </location>
</feature>
<evidence type="ECO:0000313" key="3">
    <source>
        <dbReference type="EMBL" id="KAL2084952.1"/>
    </source>
</evidence>
<dbReference type="InterPro" id="IPR013783">
    <property type="entry name" value="Ig-like_fold"/>
</dbReference>
<sequence length="321" mass="35099">MLFLIPPSAFHVLPGSTVVLDCEGLKNTGAEAVKWSLRKDVPSKSEEVLITRTKHGIFRHHTLKSDDRRRTILTNMSLVINSFDKEDEGVYVCEVCPGTPQCICATSQCIIDPLVVVSERGNISVSHIPKVPNGHLNCTVTVTDNRRNVTDLNTNNTAYAGDAAYDPDSSHIVLSVWLCLAAVAVCCLVALLATSHRQRRGPVTNTECPTDDGRISPRLEEELLYTSVCLPKSDGRILRSSYECVYSDIKVQRGHAQKRSAEYNILVCPRGSGVTEPGLFNHGLGCFGDPRIPLSSRQADWGGSLLKGAFVKSLAVHTFAR</sequence>
<dbReference type="InterPro" id="IPR007110">
    <property type="entry name" value="Ig-like_dom"/>
</dbReference>
<dbReference type="AlphaFoldDB" id="A0ABD1JCQ1"/>
<dbReference type="PROSITE" id="PS50835">
    <property type="entry name" value="IG_LIKE"/>
    <property type="match status" value="1"/>
</dbReference>
<dbReference type="SUPFAM" id="SSF48726">
    <property type="entry name" value="Immunoglobulin"/>
    <property type="match status" value="1"/>
</dbReference>
<keyword evidence="1" id="KW-1133">Transmembrane helix</keyword>
<dbReference type="SMART" id="SM00408">
    <property type="entry name" value="IGc2"/>
    <property type="match status" value="1"/>
</dbReference>
<reference evidence="3 4" key="1">
    <citation type="submission" date="2024-09" db="EMBL/GenBank/DDBJ databases">
        <title>A chromosome-level genome assembly of Gray's grenadier anchovy, Coilia grayii.</title>
        <authorList>
            <person name="Fu Z."/>
        </authorList>
    </citation>
    <scope>NUCLEOTIDE SEQUENCE [LARGE SCALE GENOMIC DNA]</scope>
    <source>
        <strain evidence="3">G4</strain>
        <tissue evidence="3">Muscle</tissue>
    </source>
</reference>
<accession>A0ABD1JCQ1</accession>
<dbReference type="Pfam" id="PF07686">
    <property type="entry name" value="V-set"/>
    <property type="match status" value="1"/>
</dbReference>
<dbReference type="SMART" id="SM00409">
    <property type="entry name" value="IG"/>
    <property type="match status" value="1"/>
</dbReference>
<dbReference type="InterPro" id="IPR003599">
    <property type="entry name" value="Ig_sub"/>
</dbReference>
<organism evidence="3 4">
    <name type="scientific">Coilia grayii</name>
    <name type="common">Gray's grenadier anchovy</name>
    <dbReference type="NCBI Taxonomy" id="363190"/>
    <lineage>
        <taxon>Eukaryota</taxon>
        <taxon>Metazoa</taxon>
        <taxon>Chordata</taxon>
        <taxon>Craniata</taxon>
        <taxon>Vertebrata</taxon>
        <taxon>Euteleostomi</taxon>
        <taxon>Actinopterygii</taxon>
        <taxon>Neopterygii</taxon>
        <taxon>Teleostei</taxon>
        <taxon>Clupei</taxon>
        <taxon>Clupeiformes</taxon>
        <taxon>Clupeoidei</taxon>
        <taxon>Engraulidae</taxon>
        <taxon>Coilinae</taxon>
        <taxon>Coilia</taxon>
    </lineage>
</organism>
<evidence type="ECO:0000313" key="4">
    <source>
        <dbReference type="Proteomes" id="UP001591681"/>
    </source>
</evidence>
<feature type="transmembrane region" description="Helical" evidence="1">
    <location>
        <begin position="172"/>
        <end position="193"/>
    </location>
</feature>
<evidence type="ECO:0000256" key="1">
    <source>
        <dbReference type="SAM" id="Phobius"/>
    </source>
</evidence>
<keyword evidence="1" id="KW-0472">Membrane</keyword>
<keyword evidence="4" id="KW-1185">Reference proteome</keyword>
<name>A0ABD1JCQ1_9TELE</name>
<comment type="caution">
    <text evidence="3">The sequence shown here is derived from an EMBL/GenBank/DDBJ whole genome shotgun (WGS) entry which is preliminary data.</text>
</comment>
<dbReference type="EMBL" id="JBHFQA010000017">
    <property type="protein sequence ID" value="KAL2084952.1"/>
    <property type="molecule type" value="Genomic_DNA"/>
</dbReference>
<dbReference type="Gene3D" id="2.60.40.10">
    <property type="entry name" value="Immunoglobulins"/>
    <property type="match status" value="1"/>
</dbReference>
<dbReference type="InterPro" id="IPR013106">
    <property type="entry name" value="Ig_V-set"/>
</dbReference>
<gene>
    <name evidence="3" type="ORF">ACEWY4_020470</name>
</gene>
<keyword evidence="1" id="KW-0812">Transmembrane</keyword>
<protein>
    <recommendedName>
        <fullName evidence="2">Ig-like domain-containing protein</fullName>
    </recommendedName>
</protein>
<proteinExistence type="predicted"/>
<dbReference type="Proteomes" id="UP001591681">
    <property type="component" value="Unassembled WGS sequence"/>
</dbReference>
<dbReference type="InterPro" id="IPR036179">
    <property type="entry name" value="Ig-like_dom_sf"/>
</dbReference>
<dbReference type="SMART" id="SM00406">
    <property type="entry name" value="IGv"/>
    <property type="match status" value="1"/>
</dbReference>
<evidence type="ECO:0000259" key="2">
    <source>
        <dbReference type="PROSITE" id="PS50835"/>
    </source>
</evidence>